<dbReference type="PROSITE" id="PS51384">
    <property type="entry name" value="FAD_FR"/>
    <property type="match status" value="1"/>
</dbReference>
<name>A0A4R4ZTN0_9ACTN</name>
<dbReference type="GO" id="GO:0046872">
    <property type="term" value="F:metal ion binding"/>
    <property type="evidence" value="ECO:0007669"/>
    <property type="project" value="UniProtKB-KW"/>
</dbReference>
<dbReference type="PRINTS" id="PR00410">
    <property type="entry name" value="PHEHYDRXLASE"/>
</dbReference>
<dbReference type="GO" id="GO:0050660">
    <property type="term" value="F:flavin adenine dinucleotide binding"/>
    <property type="evidence" value="ECO:0007669"/>
    <property type="project" value="TreeGrafter"/>
</dbReference>
<keyword evidence="8 13" id="KW-1133">Transmembrane helix</keyword>
<evidence type="ECO:0000256" key="8">
    <source>
        <dbReference type="ARBA" id="ARBA00022989"/>
    </source>
</evidence>
<keyword evidence="16" id="KW-1185">Reference proteome</keyword>
<dbReference type="PANTHER" id="PTHR47354:SF8">
    <property type="entry name" value="1,2-PHENYLACETYL-COA EPOXIDASE, SUBUNIT E"/>
    <property type="match status" value="1"/>
</dbReference>
<protein>
    <recommendedName>
        <fullName evidence="14">FAD-binding FR-type domain-containing protein</fullName>
    </recommendedName>
</protein>
<keyword evidence="4 13" id="KW-0812">Transmembrane</keyword>
<keyword evidence="10" id="KW-0408">Iron</keyword>
<feature type="domain" description="FAD-binding FR-type" evidence="14">
    <location>
        <begin position="228"/>
        <end position="328"/>
    </location>
</feature>
<evidence type="ECO:0000259" key="14">
    <source>
        <dbReference type="PROSITE" id="PS51384"/>
    </source>
</evidence>
<evidence type="ECO:0000256" key="12">
    <source>
        <dbReference type="ARBA" id="ARBA00023136"/>
    </source>
</evidence>
<dbReference type="EMBL" id="SMKX01000025">
    <property type="protein sequence ID" value="TDD60392.1"/>
    <property type="molecule type" value="Genomic_DNA"/>
</dbReference>
<dbReference type="InterPro" id="IPR050415">
    <property type="entry name" value="MRET"/>
</dbReference>
<dbReference type="Proteomes" id="UP000295124">
    <property type="component" value="Unassembled WGS sequence"/>
</dbReference>
<comment type="subcellular location">
    <subcellularLocation>
        <location evidence="2">Membrane</location>
        <topology evidence="2">Multi-pass membrane protein</topology>
    </subcellularLocation>
</comment>
<keyword evidence="11" id="KW-0411">Iron-sulfur</keyword>
<evidence type="ECO:0000256" key="9">
    <source>
        <dbReference type="ARBA" id="ARBA00023002"/>
    </source>
</evidence>
<comment type="cofactor">
    <cofactor evidence="1">
        <name>FAD</name>
        <dbReference type="ChEBI" id="CHEBI:57692"/>
    </cofactor>
</comment>
<dbReference type="GO" id="GO:0016020">
    <property type="term" value="C:membrane"/>
    <property type="evidence" value="ECO:0007669"/>
    <property type="project" value="UniProtKB-SubCell"/>
</dbReference>
<dbReference type="InterPro" id="IPR017938">
    <property type="entry name" value="Riboflavin_synthase-like_b-brl"/>
</dbReference>
<evidence type="ECO:0000256" key="4">
    <source>
        <dbReference type="ARBA" id="ARBA00022692"/>
    </source>
</evidence>
<accession>A0A4R4ZTN0</accession>
<dbReference type="InterPro" id="IPR039261">
    <property type="entry name" value="FNR_nucleotide-bd"/>
</dbReference>
<proteinExistence type="predicted"/>
<dbReference type="Gene3D" id="2.40.30.10">
    <property type="entry name" value="Translation factors"/>
    <property type="match status" value="1"/>
</dbReference>
<dbReference type="OrthoDB" id="9801223at2"/>
<dbReference type="GO" id="GO:0016491">
    <property type="term" value="F:oxidoreductase activity"/>
    <property type="evidence" value="ECO:0007669"/>
    <property type="project" value="UniProtKB-KW"/>
</dbReference>
<keyword evidence="9" id="KW-0560">Oxidoreductase</keyword>
<feature type="transmembrane region" description="Helical" evidence="13">
    <location>
        <begin position="60"/>
        <end position="79"/>
    </location>
</feature>
<keyword evidence="12 13" id="KW-0472">Membrane</keyword>
<evidence type="ECO:0000256" key="13">
    <source>
        <dbReference type="SAM" id="Phobius"/>
    </source>
</evidence>
<evidence type="ECO:0000256" key="3">
    <source>
        <dbReference type="ARBA" id="ARBA00022630"/>
    </source>
</evidence>
<evidence type="ECO:0000256" key="2">
    <source>
        <dbReference type="ARBA" id="ARBA00004141"/>
    </source>
</evidence>
<keyword evidence="6" id="KW-0479">Metal-binding</keyword>
<feature type="transmembrane region" description="Helical" evidence="13">
    <location>
        <begin position="140"/>
        <end position="162"/>
    </location>
</feature>
<dbReference type="InterPro" id="IPR017927">
    <property type="entry name" value="FAD-bd_FR_type"/>
</dbReference>
<sequence length="461" mass="52350">MTETMSRPRVRAKRWAPQLVADLMGLLAIAAVVLTTWIWARNGGVLQTFVYPQYLLESQALYTGLLSQVLMVLMVLFMARIPWVEQSWGHDVLARRHKWLGYVSFWLALVHTALFALDRVQRRPAEWAGALWQLFVTDSWMLWATIGTLLIIGVVITSIQIARRRLRYESWHLLHLYSYLGMAFVLPHELADGTHFHAAWTRAFWWILYVGSLAAVLIWRVLWPLWISGRHRLVVEAVVPETESAFSVVLRGRKLQRLRTESGQFFIFRFLGGPGWTRGNPYSISSAPTADGLQITLEAGGDGAERARTLTAGTRVLIEGPYGTMTAARRRHPRMVMLAAGVGITPFRALLEDTDYGPGDATLIYRYTDAEHAIFRTELTELARERGVELILLPGRRRDDGSWLPADMDGTDAAVLVRCVPDIAHRDVFACGPVPWLKSVRRAARRAGVKTRDFHHEDYAW</sequence>
<evidence type="ECO:0000256" key="1">
    <source>
        <dbReference type="ARBA" id="ARBA00001974"/>
    </source>
</evidence>
<evidence type="ECO:0000256" key="11">
    <source>
        <dbReference type="ARBA" id="ARBA00023014"/>
    </source>
</evidence>
<dbReference type="SUPFAM" id="SSF52343">
    <property type="entry name" value="Ferredoxin reductase-like, C-terminal NADP-linked domain"/>
    <property type="match status" value="1"/>
</dbReference>
<feature type="transmembrane region" description="Helical" evidence="13">
    <location>
        <begin position="203"/>
        <end position="223"/>
    </location>
</feature>
<keyword evidence="7" id="KW-0274">FAD</keyword>
<dbReference type="Gene3D" id="3.40.50.80">
    <property type="entry name" value="Nucleotide-binding domain of ferredoxin-NADP reductase (FNR) module"/>
    <property type="match status" value="1"/>
</dbReference>
<dbReference type="InterPro" id="IPR013130">
    <property type="entry name" value="Fe3_Rdtase_TM_dom"/>
</dbReference>
<dbReference type="SUPFAM" id="SSF63380">
    <property type="entry name" value="Riboflavin synthase domain-like"/>
    <property type="match status" value="1"/>
</dbReference>
<reference evidence="15 16" key="1">
    <citation type="submission" date="2019-03" db="EMBL/GenBank/DDBJ databases">
        <title>Draft genome sequences of novel Actinobacteria.</title>
        <authorList>
            <person name="Sahin N."/>
            <person name="Ay H."/>
            <person name="Saygin H."/>
        </authorList>
    </citation>
    <scope>NUCLEOTIDE SEQUENCE [LARGE SCALE GENOMIC DNA]</scope>
    <source>
        <strain evidence="15 16">JCM 13523</strain>
    </source>
</reference>
<evidence type="ECO:0000313" key="16">
    <source>
        <dbReference type="Proteomes" id="UP000295124"/>
    </source>
</evidence>
<organism evidence="15 16">
    <name type="scientific">Kribbella antibiotica</name>
    <dbReference type="NCBI Taxonomy" id="190195"/>
    <lineage>
        <taxon>Bacteria</taxon>
        <taxon>Bacillati</taxon>
        <taxon>Actinomycetota</taxon>
        <taxon>Actinomycetes</taxon>
        <taxon>Propionibacteriales</taxon>
        <taxon>Kribbellaceae</taxon>
        <taxon>Kribbella</taxon>
    </lineage>
</organism>
<dbReference type="InterPro" id="IPR001433">
    <property type="entry name" value="OxRdtase_FAD/NAD-bd"/>
</dbReference>
<evidence type="ECO:0000256" key="6">
    <source>
        <dbReference type="ARBA" id="ARBA00022723"/>
    </source>
</evidence>
<dbReference type="Pfam" id="PF01794">
    <property type="entry name" value="Ferric_reduct"/>
    <property type="match status" value="1"/>
</dbReference>
<evidence type="ECO:0000256" key="7">
    <source>
        <dbReference type="ARBA" id="ARBA00022827"/>
    </source>
</evidence>
<feature type="transmembrane region" description="Helical" evidence="13">
    <location>
        <begin position="20"/>
        <end position="40"/>
    </location>
</feature>
<keyword evidence="3" id="KW-0285">Flavoprotein</keyword>
<dbReference type="GO" id="GO:0051537">
    <property type="term" value="F:2 iron, 2 sulfur cluster binding"/>
    <property type="evidence" value="ECO:0007669"/>
    <property type="project" value="UniProtKB-KW"/>
</dbReference>
<dbReference type="Pfam" id="PF00175">
    <property type="entry name" value="NAD_binding_1"/>
    <property type="match status" value="1"/>
</dbReference>
<keyword evidence="5" id="KW-0001">2Fe-2S</keyword>
<dbReference type="PANTHER" id="PTHR47354">
    <property type="entry name" value="NADH OXIDOREDUCTASE HCR"/>
    <property type="match status" value="1"/>
</dbReference>
<feature type="transmembrane region" description="Helical" evidence="13">
    <location>
        <begin position="99"/>
        <end position="117"/>
    </location>
</feature>
<evidence type="ECO:0000256" key="10">
    <source>
        <dbReference type="ARBA" id="ARBA00023004"/>
    </source>
</evidence>
<dbReference type="AlphaFoldDB" id="A0A4R4ZTN0"/>
<evidence type="ECO:0000256" key="5">
    <source>
        <dbReference type="ARBA" id="ARBA00022714"/>
    </source>
</evidence>
<comment type="caution">
    <text evidence="15">The sequence shown here is derived from an EMBL/GenBank/DDBJ whole genome shotgun (WGS) entry which is preliminary data.</text>
</comment>
<evidence type="ECO:0000313" key="15">
    <source>
        <dbReference type="EMBL" id="TDD60392.1"/>
    </source>
</evidence>
<dbReference type="RefSeq" id="WP_132167222.1">
    <property type="nucleotide sequence ID" value="NZ_SMKX01000025.1"/>
</dbReference>
<gene>
    <name evidence="15" type="ORF">E1263_11510</name>
</gene>